<evidence type="ECO:0000256" key="2">
    <source>
        <dbReference type="ARBA" id="ARBA00022966"/>
    </source>
</evidence>
<evidence type="ECO:0000259" key="4">
    <source>
        <dbReference type="SMART" id="SM01359"/>
    </source>
</evidence>
<accession>A0A834I256</accession>
<dbReference type="GO" id="GO:0004866">
    <property type="term" value="F:endopeptidase inhibitor activity"/>
    <property type="evidence" value="ECO:0007669"/>
    <property type="project" value="InterPro"/>
</dbReference>
<dbReference type="OrthoDB" id="2142040at2759"/>
<keyword evidence="2" id="KW-0882">Thioester bond</keyword>
<dbReference type="EMBL" id="JAACXV010013744">
    <property type="protein sequence ID" value="KAF7272559.1"/>
    <property type="molecule type" value="Genomic_DNA"/>
</dbReference>
<evidence type="ECO:0000313" key="5">
    <source>
        <dbReference type="EMBL" id="KAF7272559.1"/>
    </source>
</evidence>
<dbReference type="Gene3D" id="2.60.40.1930">
    <property type="match status" value="2"/>
</dbReference>
<reference evidence="5" key="1">
    <citation type="submission" date="2020-08" db="EMBL/GenBank/DDBJ databases">
        <title>Genome sequencing and assembly of the red palm weevil Rhynchophorus ferrugineus.</title>
        <authorList>
            <person name="Dias G.B."/>
            <person name="Bergman C.M."/>
            <person name="Manee M."/>
        </authorList>
    </citation>
    <scope>NUCLEOTIDE SEQUENCE</scope>
    <source>
        <strain evidence="5">AA-2017</strain>
        <tissue evidence="5">Whole larva</tissue>
    </source>
</reference>
<dbReference type="Pfam" id="PF07703">
    <property type="entry name" value="A2M_BRD"/>
    <property type="match status" value="1"/>
</dbReference>
<dbReference type="PANTHER" id="PTHR11412:SF136">
    <property type="entry name" value="CD109 ANTIGEN"/>
    <property type="match status" value="1"/>
</dbReference>
<sequence length="486" mass="53510">MIALCGIVLFGSLLTHLSFEAKFSVLYILMKPASVPVLAKEKQFLSGLKSKVMFLGGHGILTLKVPSDATGSCILQTLINCSISVDASGLEEDGHCELKSSSEVRLIGPVRDVIIRPAKHAYRPEETVSFWVLALDHDLQIASGAIGTISVKDPQGTKVAVWDQVPLDEGVKEFSLPLSPYALIGRWLAYVEVEQAEFYASFEVAPGAGEGPTDISVAEEHYVELRFGNEMRRRYKPGLPFSGKVEAMSTEKSVRVRVKVYDNTTSIYSQDIEISNGEGTFVVPAILADSDTIALQAELVSVESKEIESHYVLARESIHKWNSTSDCYLLVEGVEHTLQPEETAYVTILSTCPCERDMHYVITTDGRITDWAQKRHDEIVSLPQPSGDSTATCRLNFSFTVKPVMAPVSQLLVYYVTAQGEPISDVISFNVKLFNKQVSVNIEEKEYWLPDQSVDLEIIAEPASLVCLLGGRAGASGDLRFDPRIR</sequence>
<keyword evidence="1 3" id="KW-0732">Signal</keyword>
<dbReference type="InterPro" id="IPR011625">
    <property type="entry name" value="A2M_N_BRD"/>
</dbReference>
<evidence type="ECO:0000256" key="3">
    <source>
        <dbReference type="SAM" id="SignalP"/>
    </source>
</evidence>
<feature type="chain" id="PRO_5032364274" description="Alpha-2-macroglobulin bait region domain-containing protein" evidence="3">
    <location>
        <begin position="21"/>
        <end position="486"/>
    </location>
</feature>
<name>A0A834I256_RHYFE</name>
<evidence type="ECO:0000256" key="1">
    <source>
        <dbReference type="ARBA" id="ARBA00022729"/>
    </source>
</evidence>
<dbReference type="AlphaFoldDB" id="A0A834I256"/>
<dbReference type="Pfam" id="PF01835">
    <property type="entry name" value="MG2"/>
    <property type="match status" value="1"/>
</dbReference>
<protein>
    <recommendedName>
        <fullName evidence="4">Alpha-2-macroglobulin bait region domain-containing protein</fullName>
    </recommendedName>
</protein>
<organism evidence="5 6">
    <name type="scientific">Rhynchophorus ferrugineus</name>
    <name type="common">Red palm weevil</name>
    <name type="synonym">Curculio ferrugineus</name>
    <dbReference type="NCBI Taxonomy" id="354439"/>
    <lineage>
        <taxon>Eukaryota</taxon>
        <taxon>Metazoa</taxon>
        <taxon>Ecdysozoa</taxon>
        <taxon>Arthropoda</taxon>
        <taxon>Hexapoda</taxon>
        <taxon>Insecta</taxon>
        <taxon>Pterygota</taxon>
        <taxon>Neoptera</taxon>
        <taxon>Endopterygota</taxon>
        <taxon>Coleoptera</taxon>
        <taxon>Polyphaga</taxon>
        <taxon>Cucujiformia</taxon>
        <taxon>Curculionidae</taxon>
        <taxon>Dryophthorinae</taxon>
        <taxon>Rhynchophorus</taxon>
    </lineage>
</organism>
<gene>
    <name evidence="5" type="ORF">GWI33_014657</name>
</gene>
<proteinExistence type="predicted"/>
<evidence type="ECO:0000313" key="6">
    <source>
        <dbReference type="Proteomes" id="UP000625711"/>
    </source>
</evidence>
<dbReference type="PANTHER" id="PTHR11412">
    <property type="entry name" value="MACROGLOBULIN / COMPLEMENT"/>
    <property type="match status" value="1"/>
</dbReference>
<dbReference type="InterPro" id="IPR050473">
    <property type="entry name" value="A2M/Complement_sys"/>
</dbReference>
<dbReference type="InterPro" id="IPR002890">
    <property type="entry name" value="MG2"/>
</dbReference>
<feature type="signal peptide" evidence="3">
    <location>
        <begin position="1"/>
        <end position="20"/>
    </location>
</feature>
<dbReference type="SMART" id="SM01359">
    <property type="entry name" value="A2M_N_2"/>
    <property type="match status" value="1"/>
</dbReference>
<dbReference type="Proteomes" id="UP000625711">
    <property type="component" value="Unassembled WGS sequence"/>
</dbReference>
<comment type="caution">
    <text evidence="5">The sequence shown here is derived from an EMBL/GenBank/DDBJ whole genome shotgun (WGS) entry which is preliminary data.</text>
</comment>
<keyword evidence="6" id="KW-1185">Reference proteome</keyword>
<feature type="domain" description="Alpha-2-macroglobulin bait region" evidence="4">
    <location>
        <begin position="329"/>
        <end position="469"/>
    </location>
</feature>